<keyword evidence="3" id="KW-0560">Oxidoreductase</keyword>
<dbReference type="InterPro" id="IPR036291">
    <property type="entry name" value="NAD(P)-bd_dom_sf"/>
</dbReference>
<dbReference type="InterPro" id="IPR002347">
    <property type="entry name" value="SDR_fam"/>
</dbReference>
<dbReference type="CDD" id="cd05233">
    <property type="entry name" value="SDR_c"/>
    <property type="match status" value="1"/>
</dbReference>
<gene>
    <name evidence="4" type="ORF">HYPSUDRAFT_198581</name>
</gene>
<organism evidence="4 5">
    <name type="scientific">Hypholoma sublateritium (strain FD-334 SS-4)</name>
    <dbReference type="NCBI Taxonomy" id="945553"/>
    <lineage>
        <taxon>Eukaryota</taxon>
        <taxon>Fungi</taxon>
        <taxon>Dikarya</taxon>
        <taxon>Basidiomycota</taxon>
        <taxon>Agaricomycotina</taxon>
        <taxon>Agaricomycetes</taxon>
        <taxon>Agaricomycetidae</taxon>
        <taxon>Agaricales</taxon>
        <taxon>Agaricineae</taxon>
        <taxon>Strophariaceae</taxon>
        <taxon>Hypholoma</taxon>
    </lineage>
</organism>
<evidence type="ECO:0000313" key="5">
    <source>
        <dbReference type="Proteomes" id="UP000054270"/>
    </source>
</evidence>
<evidence type="ECO:0008006" key="6">
    <source>
        <dbReference type="Google" id="ProtNLM"/>
    </source>
</evidence>
<name>A0A0D2P743_HYPSF</name>
<comment type="similarity">
    <text evidence="1">Belongs to the short-chain dehydrogenases/reductases (SDR) family.</text>
</comment>
<evidence type="ECO:0000313" key="4">
    <source>
        <dbReference type="EMBL" id="KJA26774.1"/>
    </source>
</evidence>
<dbReference type="EMBL" id="KN817526">
    <property type="protein sequence ID" value="KJA26774.1"/>
    <property type="molecule type" value="Genomic_DNA"/>
</dbReference>
<dbReference type="Pfam" id="PF23441">
    <property type="entry name" value="SDR"/>
    <property type="match status" value="1"/>
</dbReference>
<dbReference type="OrthoDB" id="294295at2759"/>
<dbReference type="PRINTS" id="PR00081">
    <property type="entry name" value="GDHRDH"/>
</dbReference>
<dbReference type="GO" id="GO:0016491">
    <property type="term" value="F:oxidoreductase activity"/>
    <property type="evidence" value="ECO:0007669"/>
    <property type="project" value="UniProtKB-KW"/>
</dbReference>
<dbReference type="SUPFAM" id="SSF51735">
    <property type="entry name" value="NAD(P)-binding Rossmann-fold domains"/>
    <property type="match status" value="1"/>
</dbReference>
<protein>
    <recommendedName>
        <fullName evidence="6">Short-chain dehydrogenase/reductase SDR</fullName>
    </recommendedName>
</protein>
<evidence type="ECO:0000256" key="1">
    <source>
        <dbReference type="ARBA" id="ARBA00006484"/>
    </source>
</evidence>
<keyword evidence="5" id="KW-1185">Reference proteome</keyword>
<evidence type="ECO:0000256" key="2">
    <source>
        <dbReference type="ARBA" id="ARBA00022857"/>
    </source>
</evidence>
<dbReference type="OMA" id="AYLYCMK"/>
<accession>A0A0D2P743</accession>
<dbReference type="PANTHER" id="PTHR43477:SF1">
    <property type="entry name" value="DIHYDROANTICAPSIN 7-DEHYDROGENASE"/>
    <property type="match status" value="1"/>
</dbReference>
<reference evidence="5" key="1">
    <citation type="submission" date="2014-04" db="EMBL/GenBank/DDBJ databases">
        <title>Evolutionary Origins and Diversification of the Mycorrhizal Mutualists.</title>
        <authorList>
            <consortium name="DOE Joint Genome Institute"/>
            <consortium name="Mycorrhizal Genomics Consortium"/>
            <person name="Kohler A."/>
            <person name="Kuo A."/>
            <person name="Nagy L.G."/>
            <person name="Floudas D."/>
            <person name="Copeland A."/>
            <person name="Barry K.W."/>
            <person name="Cichocki N."/>
            <person name="Veneault-Fourrey C."/>
            <person name="LaButti K."/>
            <person name="Lindquist E.A."/>
            <person name="Lipzen A."/>
            <person name="Lundell T."/>
            <person name="Morin E."/>
            <person name="Murat C."/>
            <person name="Riley R."/>
            <person name="Ohm R."/>
            <person name="Sun H."/>
            <person name="Tunlid A."/>
            <person name="Henrissat B."/>
            <person name="Grigoriev I.V."/>
            <person name="Hibbett D.S."/>
            <person name="Martin F."/>
        </authorList>
    </citation>
    <scope>NUCLEOTIDE SEQUENCE [LARGE SCALE GENOMIC DNA]</scope>
    <source>
        <strain evidence="5">FD-334 SS-4</strain>
    </source>
</reference>
<dbReference type="STRING" id="945553.A0A0D2P743"/>
<proteinExistence type="inferred from homology"/>
<dbReference type="Proteomes" id="UP000054270">
    <property type="component" value="Unassembled WGS sequence"/>
</dbReference>
<dbReference type="Gene3D" id="3.40.50.720">
    <property type="entry name" value="NAD(P)-binding Rossmann-like Domain"/>
    <property type="match status" value="1"/>
</dbReference>
<evidence type="ECO:0000256" key="3">
    <source>
        <dbReference type="ARBA" id="ARBA00023002"/>
    </source>
</evidence>
<dbReference type="AlphaFoldDB" id="A0A0D2P743"/>
<dbReference type="InterPro" id="IPR051122">
    <property type="entry name" value="SDR_DHRS6-like"/>
</dbReference>
<keyword evidence="2" id="KW-0521">NADP</keyword>
<dbReference type="PANTHER" id="PTHR43477">
    <property type="entry name" value="DIHYDROANTICAPSIN 7-DEHYDROGENASE"/>
    <property type="match status" value="1"/>
</dbReference>
<dbReference type="InterPro" id="IPR057571">
    <property type="entry name" value="SDR_PhqE-like"/>
</dbReference>
<sequence length="238" mass="24526">MTTLQNKTILIIGGSSGIGFAVARAALQALAHTVIIASSNAGRVDGAATRLQAHALPGTVRGEVVEAKDASALKELAARVGAVDHVVWTSGDVPAPEEGMGDFFAVRFWGPAILAQSVKINAGGSFTLTGGISDLKPQPGVSVPAGGCGAVDGLSKGLAVDLAPAGVRVNLVSPGVIDTEIWEKFPPQVTELMKKGLDRLLIKRFGEPDEVAEAYIFLMKCGYITGQRINVDGGITLA</sequence>